<dbReference type="Gene3D" id="3.40.50.2000">
    <property type="entry name" value="Glycogen Phosphorylase B"/>
    <property type="match status" value="2"/>
</dbReference>
<dbReference type="GO" id="GO:0003825">
    <property type="term" value="F:alpha,alpha-trehalose-phosphate synthase (UDP-forming) activity"/>
    <property type="evidence" value="ECO:0007669"/>
    <property type="project" value="TreeGrafter"/>
</dbReference>
<dbReference type="InterPro" id="IPR001830">
    <property type="entry name" value="Glyco_trans_20"/>
</dbReference>
<accession>A0A5C1A576</accession>
<reference evidence="2 3" key="1">
    <citation type="submission" date="2019-08" db="EMBL/GenBank/DDBJ databases">
        <title>Complete genome sequence of Kushneria sp. YCWA18, a halophilic phosphate-solubilizing bacterium isolated from Daqiao saltern in China.</title>
        <authorList>
            <person name="Du G.-X."/>
            <person name="Qu L.-Y."/>
        </authorList>
    </citation>
    <scope>NUCLEOTIDE SEQUENCE [LARGE SCALE GENOMIC DNA]</scope>
    <source>
        <strain evidence="2 3">YCWA18</strain>
    </source>
</reference>
<protein>
    <submittedName>
        <fullName evidence="2">Trehalose-6-phosphate synthase</fullName>
    </submittedName>
</protein>
<keyword evidence="3" id="KW-1185">Reference proteome</keyword>
<organism evidence="2 3">
    <name type="scientific">Kushneria phosphatilytica</name>
    <dbReference type="NCBI Taxonomy" id="657387"/>
    <lineage>
        <taxon>Bacteria</taxon>
        <taxon>Pseudomonadati</taxon>
        <taxon>Pseudomonadota</taxon>
        <taxon>Gammaproteobacteria</taxon>
        <taxon>Oceanospirillales</taxon>
        <taxon>Halomonadaceae</taxon>
        <taxon>Kushneria</taxon>
    </lineage>
</organism>
<dbReference type="PANTHER" id="PTHR10788:SF106">
    <property type="entry name" value="BCDNA.GH08860"/>
    <property type="match status" value="1"/>
</dbReference>
<sequence length="471" mass="54028">MDEGGNLNSLIVASNRVPSPDQGSGSQGGLAVGVMNALSRTDGLWLGWNGNTEEAPSRDIDHYDFDGVRFATFPMSVEQHRLFYIGYSNEVLWPLFHYRPDMIEYNREKERGYLEVNQLFADNIRSVMDESSRIWVHDYQLIAVGHLLRQSGVEAPLGFFLHTPFPPWDLLRILPEYENLLHYLSAYDTIGFQTDLDLYNFRDCMKRGIGAEIEEDGTIVFDGRRSQADVYPISIDIDTAREMAEQGENSPTGQRLKRSLNNRPLMIGTDRLDYSKGLYKRFQAYERLLERFEERRGNVIYIQISPSSRTDVEEYAALRTTLERVTGHVNGRFAEYDWMPLRYLNRGYDRASIMGFLRQSRVALITPLRDGMNLVAKEFIAAQDPEDPGVLVLSHLAGASRELADGALLCNPFDIDGVAEVMERALSMPLEERRARWQSMMTVLQNNDIHQWSENFLAAMNQNAEQRREDQ</sequence>
<dbReference type="EMBL" id="CP043420">
    <property type="protein sequence ID" value="QEL12793.1"/>
    <property type="molecule type" value="Genomic_DNA"/>
</dbReference>
<dbReference type="KEGG" id="kuy:FY550_08335"/>
<dbReference type="OrthoDB" id="9815690at2"/>
<proteinExistence type="inferred from homology"/>
<dbReference type="SUPFAM" id="SSF53756">
    <property type="entry name" value="UDP-Glycosyltransferase/glycogen phosphorylase"/>
    <property type="match status" value="1"/>
</dbReference>
<dbReference type="Pfam" id="PF00982">
    <property type="entry name" value="Glyco_transf_20"/>
    <property type="match status" value="1"/>
</dbReference>
<evidence type="ECO:0000256" key="1">
    <source>
        <dbReference type="ARBA" id="ARBA00008799"/>
    </source>
</evidence>
<comment type="similarity">
    <text evidence="1">Belongs to the glycosyltransferase 20 family.</text>
</comment>
<name>A0A5C1A576_9GAMM</name>
<dbReference type="Proteomes" id="UP000322553">
    <property type="component" value="Chromosome"/>
</dbReference>
<dbReference type="GO" id="GO:0005992">
    <property type="term" value="P:trehalose biosynthetic process"/>
    <property type="evidence" value="ECO:0007669"/>
    <property type="project" value="InterPro"/>
</dbReference>
<evidence type="ECO:0000313" key="2">
    <source>
        <dbReference type="EMBL" id="QEL12793.1"/>
    </source>
</evidence>
<dbReference type="PANTHER" id="PTHR10788">
    <property type="entry name" value="TREHALOSE-6-PHOSPHATE SYNTHASE"/>
    <property type="match status" value="1"/>
</dbReference>
<gene>
    <name evidence="2" type="ORF">FY550_08335</name>
</gene>
<evidence type="ECO:0000313" key="3">
    <source>
        <dbReference type="Proteomes" id="UP000322553"/>
    </source>
</evidence>
<dbReference type="AlphaFoldDB" id="A0A5C1A576"/>
<dbReference type="CDD" id="cd03788">
    <property type="entry name" value="GT20_TPS"/>
    <property type="match status" value="1"/>
</dbReference>